<dbReference type="AlphaFoldDB" id="A0A286UHH1"/>
<dbReference type="InParanoid" id="A0A286UHH1"/>
<dbReference type="Proteomes" id="UP000217199">
    <property type="component" value="Unassembled WGS sequence"/>
</dbReference>
<accession>A0A286UHH1</accession>
<evidence type="ECO:0000313" key="3">
    <source>
        <dbReference type="Proteomes" id="UP000217199"/>
    </source>
</evidence>
<feature type="region of interest" description="Disordered" evidence="1">
    <location>
        <begin position="123"/>
        <end position="183"/>
    </location>
</feature>
<reference evidence="2 3" key="1">
    <citation type="journal article" date="2017" name="Mol. Ecol.">
        <title>Comparative and population genomic landscape of Phellinus noxius: A hypervariable fungus causing root rot in trees.</title>
        <authorList>
            <person name="Chung C.L."/>
            <person name="Lee T.J."/>
            <person name="Akiba M."/>
            <person name="Lee H.H."/>
            <person name="Kuo T.H."/>
            <person name="Liu D."/>
            <person name="Ke H.M."/>
            <person name="Yokoi T."/>
            <person name="Roa M.B."/>
            <person name="Lu M.J."/>
            <person name="Chang Y.Y."/>
            <person name="Ann P.J."/>
            <person name="Tsai J.N."/>
            <person name="Chen C.Y."/>
            <person name="Tzean S.S."/>
            <person name="Ota Y."/>
            <person name="Hattori T."/>
            <person name="Sahashi N."/>
            <person name="Liou R.F."/>
            <person name="Kikuchi T."/>
            <person name="Tsai I.J."/>
        </authorList>
    </citation>
    <scope>NUCLEOTIDE SEQUENCE [LARGE SCALE GENOMIC DNA]</scope>
    <source>
        <strain evidence="2 3">FFPRI411160</strain>
    </source>
</reference>
<comment type="caution">
    <text evidence="2">The sequence shown here is derived from an EMBL/GenBank/DDBJ whole genome shotgun (WGS) entry which is preliminary data.</text>
</comment>
<evidence type="ECO:0000256" key="1">
    <source>
        <dbReference type="SAM" id="MobiDB-lite"/>
    </source>
</evidence>
<feature type="compositionally biased region" description="Low complexity" evidence="1">
    <location>
        <begin position="146"/>
        <end position="164"/>
    </location>
</feature>
<dbReference type="EMBL" id="NBII01000005">
    <property type="protein sequence ID" value="PAV18969.1"/>
    <property type="molecule type" value="Genomic_DNA"/>
</dbReference>
<proteinExistence type="predicted"/>
<sequence length="206" mass="23202">MGQSKKTRSYEAARRLRIKKDMLKLVPPPIIAKDSCKCRHCLQVEYKQLISDGMAVTQAIVEPEEGQYASRILRDWERLQRERLKESRREVLRSDEMRDAMVSHLAGFIGDMNALTKRGVTWTPSTREEVKEPPSSVSVGGTFHTSSLSDSGGQSSSSVVGSEGRQPIPLVRNEGVEPSKQFQDGPALALRIHNRVIRLRPLRPRI</sequence>
<keyword evidence="3" id="KW-1185">Reference proteome</keyword>
<gene>
    <name evidence="2" type="ORF">PNOK_0581300</name>
</gene>
<name>A0A286UHH1_9AGAM</name>
<feature type="compositionally biased region" description="Polar residues" evidence="1">
    <location>
        <begin position="135"/>
        <end position="145"/>
    </location>
</feature>
<protein>
    <submittedName>
        <fullName evidence="2">Uncharacterized protein</fullName>
    </submittedName>
</protein>
<organism evidence="2 3">
    <name type="scientific">Pyrrhoderma noxium</name>
    <dbReference type="NCBI Taxonomy" id="2282107"/>
    <lineage>
        <taxon>Eukaryota</taxon>
        <taxon>Fungi</taxon>
        <taxon>Dikarya</taxon>
        <taxon>Basidiomycota</taxon>
        <taxon>Agaricomycotina</taxon>
        <taxon>Agaricomycetes</taxon>
        <taxon>Hymenochaetales</taxon>
        <taxon>Hymenochaetaceae</taxon>
        <taxon>Pyrrhoderma</taxon>
    </lineage>
</organism>
<evidence type="ECO:0000313" key="2">
    <source>
        <dbReference type="EMBL" id="PAV18969.1"/>
    </source>
</evidence>